<evidence type="ECO:0000259" key="1">
    <source>
        <dbReference type="PROSITE" id="PS51192"/>
    </source>
</evidence>
<gene>
    <name evidence="3" type="ORF">WOSG25_080640</name>
</gene>
<dbReference type="Proteomes" id="UP000030643">
    <property type="component" value="Unassembled WGS sequence"/>
</dbReference>
<dbReference type="PROSITE" id="PS51194">
    <property type="entry name" value="HELICASE_CTER"/>
    <property type="match status" value="1"/>
</dbReference>
<dbReference type="PANTHER" id="PTHR47396:SF1">
    <property type="entry name" value="ATP-DEPENDENT HELICASE IRC3-RELATED"/>
    <property type="match status" value="1"/>
</dbReference>
<dbReference type="eggNOG" id="COG3886">
    <property type="taxonomic scope" value="Bacteria"/>
</dbReference>
<dbReference type="CDD" id="cd18032">
    <property type="entry name" value="DEXHc_RE_I_III_res"/>
    <property type="match status" value="1"/>
</dbReference>
<sequence>MAGFGELEAGIQYALFNSASDNSHLSPQLITNSASDNVLEHLLEELDQAESFIFVVAFITESGLVSLKSKFADLARRGIKGRLITANYLNFNQPKVFWELLKIKNLSVKISSVTALHTKAYIFTKGDYHSIIVGSANLTQNALKRNGEWNLKIISKATGQLGQDVLQEAETLWADATPLSAEWINDYQAFWQAQQQVQQPSQATSPTYTAQIKPNQMQARALLALENTRLQGAQRGLVVSATGTGKTYLAAFEVQQAKVQHLLFIVHREQILMSALASFRRILGGPASDYGILSGNQHDMQARYTFATVNMMASPSILAAFSADYFDYIIIDEAHRVTLSKQAGQTTMYERILAHFTPKFMLGMTATPERTDGINVYEYFDNNIVYEVSLLDALAANLLTPFHYIGVSDFELNGQIIDDQTQLKYLVAPERVDYLLAKTAYYGYSGEQLHGLIFVSRITEGEALAVELTQRGVASQFVSGQQPLAERLDAVQALRAGKLKYLITVDIFNEGIDIVEINQIVMMRPTTSKIIFLQQLGRGLRKNIGKDYVTVIDFIGNYQNNYLIPLALGQQLHTDKEQLINTVLAPTISGVSTINFEELAQTRLLNGIRATDLKASQRFKTAFSTVADKSGKALPMLTDFLRFASVTLDDIVEKYTTVQNMQAKFAKGVAVPTFTPAQSAWLIFFSKEIANSKRINEVAVLRLLVKKRVITDAEIIESFEKHQFFYDSETLDSVERVLNYTYFLTVTAKKFGAQAPVERQAGRWQFTSDFAQNLAENMDFAAYINDTIEAAWQQLLEFTDNQVRFEIGNRYYRRDIIKGFAWEKEQTGLVVSGYIKRTDARFLPIFITINRDRAINSVDYTNEFLAENRLTFYSKSQRTLHSPIEQQLAAQENYGVLQVFMRWSDETVKDTKSFYYLGSAKVLSAKEISMQDNAGQATALIKFVLQLAQPVQHALYKRLLS</sequence>
<dbReference type="Pfam" id="PF04851">
    <property type="entry name" value="ResIII"/>
    <property type="match status" value="1"/>
</dbReference>
<dbReference type="GO" id="GO:0003677">
    <property type="term" value="F:DNA binding"/>
    <property type="evidence" value="ECO:0007669"/>
    <property type="project" value="InterPro"/>
</dbReference>
<evidence type="ECO:0008006" key="5">
    <source>
        <dbReference type="Google" id="ProtNLM"/>
    </source>
</evidence>
<protein>
    <recommendedName>
        <fullName evidence="5">Helicase</fullName>
    </recommendedName>
</protein>
<feature type="domain" description="Helicase ATP-binding" evidence="1">
    <location>
        <begin position="227"/>
        <end position="386"/>
    </location>
</feature>
<dbReference type="PANTHER" id="PTHR47396">
    <property type="entry name" value="TYPE I RESTRICTION ENZYME ECOKI R PROTEIN"/>
    <property type="match status" value="1"/>
</dbReference>
<dbReference type="InterPro" id="IPR001650">
    <property type="entry name" value="Helicase_C-like"/>
</dbReference>
<dbReference type="SUPFAM" id="SSF52540">
    <property type="entry name" value="P-loop containing nucleoside triphosphate hydrolases"/>
    <property type="match status" value="1"/>
</dbReference>
<dbReference type="InterPro" id="IPR006935">
    <property type="entry name" value="Helicase/UvrB_N"/>
</dbReference>
<dbReference type="Pfam" id="PF11907">
    <property type="entry name" value="DUF3427"/>
    <property type="match status" value="1"/>
</dbReference>
<dbReference type="InterPro" id="IPR027417">
    <property type="entry name" value="P-loop_NTPase"/>
</dbReference>
<dbReference type="Gene3D" id="3.40.50.300">
    <property type="entry name" value="P-loop containing nucleotide triphosphate hydrolases"/>
    <property type="match status" value="2"/>
</dbReference>
<dbReference type="InterPro" id="IPR021835">
    <property type="entry name" value="DUF3427"/>
</dbReference>
<dbReference type="OrthoDB" id="9802848at2"/>
<dbReference type="SUPFAM" id="SSF56024">
    <property type="entry name" value="Phospholipase D/nuclease"/>
    <property type="match status" value="1"/>
</dbReference>
<keyword evidence="4" id="KW-1185">Reference proteome</keyword>
<feature type="domain" description="Helicase C-terminal" evidence="2">
    <location>
        <begin position="437"/>
        <end position="587"/>
    </location>
</feature>
<dbReference type="AlphaFoldDB" id="A0A069CV15"/>
<dbReference type="Pfam" id="PF26350">
    <property type="entry name" value="DUF8090"/>
    <property type="match status" value="1"/>
</dbReference>
<dbReference type="SMART" id="SM00487">
    <property type="entry name" value="DEXDc"/>
    <property type="match status" value="1"/>
</dbReference>
<dbReference type="STRING" id="1329250.WOSG25_080640"/>
<evidence type="ECO:0000313" key="3">
    <source>
        <dbReference type="EMBL" id="GAK31232.1"/>
    </source>
</evidence>
<organism evidence="3 4">
    <name type="scientific">Weissella oryzae (strain DSM 25784 / JCM 18191 / LMG 30913 / SG25)</name>
    <dbReference type="NCBI Taxonomy" id="1329250"/>
    <lineage>
        <taxon>Bacteria</taxon>
        <taxon>Bacillati</taxon>
        <taxon>Bacillota</taxon>
        <taxon>Bacilli</taxon>
        <taxon>Lactobacillales</taxon>
        <taxon>Lactobacillaceae</taxon>
        <taxon>Weissella</taxon>
    </lineage>
</organism>
<dbReference type="InterPro" id="IPR058403">
    <property type="entry name" value="DUF8090"/>
</dbReference>
<dbReference type="InterPro" id="IPR014001">
    <property type="entry name" value="Helicase_ATP-bd"/>
</dbReference>
<dbReference type="Gene3D" id="3.30.870.10">
    <property type="entry name" value="Endonuclease Chain A"/>
    <property type="match status" value="1"/>
</dbReference>
<dbReference type="EMBL" id="DF820491">
    <property type="protein sequence ID" value="GAK31232.1"/>
    <property type="molecule type" value="Genomic_DNA"/>
</dbReference>
<dbReference type="RefSeq" id="WP_052348573.1">
    <property type="nucleotide sequence ID" value="NZ_DF820491.1"/>
</dbReference>
<dbReference type="eggNOG" id="COG1061">
    <property type="taxonomic scope" value="Bacteria"/>
</dbReference>
<dbReference type="InterPro" id="IPR050742">
    <property type="entry name" value="Helicase_Restrict-Modif_Enz"/>
</dbReference>
<dbReference type="PROSITE" id="PS51192">
    <property type="entry name" value="HELICASE_ATP_BIND_1"/>
    <property type="match status" value="1"/>
</dbReference>
<reference evidence="4" key="1">
    <citation type="journal article" date="2014" name="Genome Announc.">
        <title>Draft genome sequence of Weissella oryzae SG25T, isolated from fermented rice grains.</title>
        <authorList>
            <person name="Tanizawa Y."/>
            <person name="Fujisawa T."/>
            <person name="Mochizuki T."/>
            <person name="Kaminuma E."/>
            <person name="Suzuki Y."/>
            <person name="Nakamura Y."/>
            <person name="Tohno M."/>
        </authorList>
    </citation>
    <scope>NUCLEOTIDE SEQUENCE [LARGE SCALE GENOMIC DNA]</scope>
    <source>
        <strain evidence="4">DSM 25784 / JCM 18191 / LMG 30913 / SG25</strain>
    </source>
</reference>
<proteinExistence type="predicted"/>
<dbReference type="SMART" id="SM00490">
    <property type="entry name" value="HELICc"/>
    <property type="match status" value="1"/>
</dbReference>
<accession>A0A069CV15</accession>
<dbReference type="GO" id="GO:0005829">
    <property type="term" value="C:cytosol"/>
    <property type="evidence" value="ECO:0007669"/>
    <property type="project" value="TreeGrafter"/>
</dbReference>
<dbReference type="InterPro" id="IPR025202">
    <property type="entry name" value="PLD-like_dom"/>
</dbReference>
<dbReference type="CDD" id="cd09204">
    <property type="entry name" value="PLDc_N_DEXD_b2"/>
    <property type="match status" value="1"/>
</dbReference>
<dbReference type="Pfam" id="PF13091">
    <property type="entry name" value="PLDc_2"/>
    <property type="match status" value="1"/>
</dbReference>
<dbReference type="Pfam" id="PF00271">
    <property type="entry name" value="Helicase_C"/>
    <property type="match status" value="1"/>
</dbReference>
<evidence type="ECO:0000313" key="4">
    <source>
        <dbReference type="Proteomes" id="UP000030643"/>
    </source>
</evidence>
<name>A0A069CV15_WEIOS</name>
<evidence type="ECO:0000259" key="2">
    <source>
        <dbReference type="PROSITE" id="PS51194"/>
    </source>
</evidence>
<dbReference type="GO" id="GO:0005524">
    <property type="term" value="F:ATP binding"/>
    <property type="evidence" value="ECO:0007669"/>
    <property type="project" value="InterPro"/>
</dbReference>
<dbReference type="GO" id="GO:0016787">
    <property type="term" value="F:hydrolase activity"/>
    <property type="evidence" value="ECO:0007669"/>
    <property type="project" value="InterPro"/>
</dbReference>